<dbReference type="OrthoDB" id="9805856at2"/>
<name>A0A1C4BMH8_9LACO</name>
<dbReference type="PROSITE" id="PS50943">
    <property type="entry name" value="HTH_CROC1"/>
    <property type="match status" value="1"/>
</dbReference>
<sequence length="145" mass="16721">MLFGERLQQKRADLGLTQQDTADKMHVSRQTISSWERGNSYPDINSLIKLSDYYQVSLDILLKEDTAIQQYLDQKTIRRSLRPILMTLLLIDIIYLALLILDKMNIVHLGNPAFIILMIFGLLNVVALFLVVAFHYKMNASHKNT</sequence>
<feature type="transmembrane region" description="Helical" evidence="2">
    <location>
        <begin position="113"/>
        <end position="136"/>
    </location>
</feature>
<keyword evidence="2" id="KW-1133">Transmembrane helix</keyword>
<dbReference type="InterPro" id="IPR010982">
    <property type="entry name" value="Lambda_DNA-bd_dom_sf"/>
</dbReference>
<dbReference type="Proteomes" id="UP000199268">
    <property type="component" value="Unassembled WGS sequence"/>
</dbReference>
<evidence type="ECO:0000256" key="2">
    <source>
        <dbReference type="SAM" id="Phobius"/>
    </source>
</evidence>
<dbReference type="Pfam" id="PF01381">
    <property type="entry name" value="HTH_3"/>
    <property type="match status" value="1"/>
</dbReference>
<dbReference type="InterPro" id="IPR001387">
    <property type="entry name" value="Cro/C1-type_HTH"/>
</dbReference>
<dbReference type="AlphaFoldDB" id="A0A1C4BMH8"/>
<evidence type="ECO:0000259" key="3">
    <source>
        <dbReference type="PROSITE" id="PS50943"/>
    </source>
</evidence>
<accession>A0A1C4BMH8</accession>
<dbReference type="EMBL" id="FMAO01000013">
    <property type="protein sequence ID" value="SCC07902.1"/>
    <property type="molecule type" value="Genomic_DNA"/>
</dbReference>
<proteinExistence type="predicted"/>
<dbReference type="STRING" id="1505725.GA0061074_1137"/>
<evidence type="ECO:0000256" key="1">
    <source>
        <dbReference type="ARBA" id="ARBA00023125"/>
    </source>
</evidence>
<evidence type="ECO:0000313" key="5">
    <source>
        <dbReference type="Proteomes" id="UP000199268"/>
    </source>
</evidence>
<dbReference type="RefSeq" id="WP_092463451.1">
    <property type="nucleotide sequence ID" value="NZ_BJEE01000003.1"/>
</dbReference>
<dbReference type="SUPFAM" id="SSF47413">
    <property type="entry name" value="lambda repressor-like DNA-binding domains"/>
    <property type="match status" value="1"/>
</dbReference>
<keyword evidence="5" id="KW-1185">Reference proteome</keyword>
<evidence type="ECO:0000313" key="4">
    <source>
        <dbReference type="EMBL" id="SCC07902.1"/>
    </source>
</evidence>
<feature type="transmembrane region" description="Helical" evidence="2">
    <location>
        <begin position="84"/>
        <end position="101"/>
    </location>
</feature>
<organism evidence="4 5">
    <name type="scientific">Weissella bombi</name>
    <dbReference type="NCBI Taxonomy" id="1505725"/>
    <lineage>
        <taxon>Bacteria</taxon>
        <taxon>Bacillati</taxon>
        <taxon>Bacillota</taxon>
        <taxon>Bacilli</taxon>
        <taxon>Lactobacillales</taxon>
        <taxon>Lactobacillaceae</taxon>
        <taxon>Weissella</taxon>
    </lineage>
</organism>
<dbReference type="PANTHER" id="PTHR46558">
    <property type="entry name" value="TRACRIPTIONAL REGULATORY PROTEIN-RELATED-RELATED"/>
    <property type="match status" value="1"/>
</dbReference>
<keyword evidence="2" id="KW-0472">Membrane</keyword>
<dbReference type="CDD" id="cd00093">
    <property type="entry name" value="HTH_XRE"/>
    <property type="match status" value="1"/>
</dbReference>
<dbReference type="SMART" id="SM00530">
    <property type="entry name" value="HTH_XRE"/>
    <property type="match status" value="1"/>
</dbReference>
<dbReference type="PANTHER" id="PTHR46558:SF4">
    <property type="entry name" value="DNA-BIDING PHAGE PROTEIN"/>
    <property type="match status" value="1"/>
</dbReference>
<dbReference type="GO" id="GO:0003677">
    <property type="term" value="F:DNA binding"/>
    <property type="evidence" value="ECO:0007669"/>
    <property type="project" value="UniProtKB-KW"/>
</dbReference>
<keyword evidence="1 4" id="KW-0238">DNA-binding</keyword>
<reference evidence="5" key="1">
    <citation type="submission" date="2016-08" db="EMBL/GenBank/DDBJ databases">
        <authorList>
            <person name="Varghese N."/>
            <person name="Submissions Spin"/>
        </authorList>
    </citation>
    <scope>NUCLEOTIDE SEQUENCE [LARGE SCALE GENOMIC DNA]</scope>
    <source>
        <strain evidence="5">R-53094</strain>
    </source>
</reference>
<gene>
    <name evidence="4" type="ORF">GA0061074_1137</name>
</gene>
<keyword evidence="2" id="KW-0812">Transmembrane</keyword>
<feature type="domain" description="HTH cro/C1-type" evidence="3">
    <location>
        <begin position="7"/>
        <end position="61"/>
    </location>
</feature>
<protein>
    <submittedName>
        <fullName evidence="4">DNA-binding transcriptional regulator, XRE-family HTH domain</fullName>
    </submittedName>
</protein>
<dbReference type="Gene3D" id="1.10.260.40">
    <property type="entry name" value="lambda repressor-like DNA-binding domains"/>
    <property type="match status" value="1"/>
</dbReference>